<dbReference type="InterPro" id="IPR001365">
    <property type="entry name" value="A_deaminase_dom"/>
</dbReference>
<evidence type="ECO:0000256" key="5">
    <source>
        <dbReference type="ARBA" id="ARBA00022833"/>
    </source>
</evidence>
<dbReference type="GO" id="GO:0016814">
    <property type="term" value="F:hydrolase activity, acting on carbon-nitrogen (but not peptide) bonds, in cyclic amidines"/>
    <property type="evidence" value="ECO:0007669"/>
    <property type="project" value="UniProtKB-ARBA"/>
</dbReference>
<feature type="domain" description="Adenosine deaminase" evidence="6">
    <location>
        <begin position="12"/>
        <end position="329"/>
    </location>
</feature>
<dbReference type="PANTHER" id="PTHR43114">
    <property type="entry name" value="ADENINE DEAMINASE"/>
    <property type="match status" value="1"/>
</dbReference>
<gene>
    <name evidence="7" type="ORF">EIO64_02825</name>
</gene>
<evidence type="ECO:0000256" key="4">
    <source>
        <dbReference type="ARBA" id="ARBA00022801"/>
    </source>
</evidence>
<keyword evidence="5" id="KW-0862">Zinc</keyword>
<proteinExistence type="inferred from homology"/>
<sequence>MEHLTAFLTRMPKVELHVHLESTMPGEMLARFAARQGRELPRPAERLYDCSAEDLSDFLAFLDNICSFVGTPEELAEAAEHAALESGREHILYSEMILNPTHWPQFSVPEIIAAVTAGFDRAAAQGGADCRFTLSLSRTQTGAEAMALVEDMKAHRTHRLAGLSIDGNEALAGRTGERFRPAFLAAGAAGFGRTAHAGESSGPDGVRDALDLLEADRLDHGVRAAEDADLTARLVRERVPLNICLTSNLTLLYRRREDHPLRRLLDAGAVVTLSRDDPTFLGGLTLTEELRRAAEFAYMSREELLACQEAAVDAAFCGPETKNFLRRALAEFQQS</sequence>
<organism evidence="7 8">
    <name type="scientific">Dysosmobacter welbionis</name>
    <dbReference type="NCBI Taxonomy" id="2093857"/>
    <lineage>
        <taxon>Bacteria</taxon>
        <taxon>Bacillati</taxon>
        <taxon>Bacillota</taxon>
        <taxon>Clostridia</taxon>
        <taxon>Eubacteriales</taxon>
        <taxon>Oscillospiraceae</taxon>
        <taxon>Dysosmobacter</taxon>
    </lineage>
</organism>
<comment type="similarity">
    <text evidence="2">Belongs to the metallo-dependent hydrolases superfamily. Adenosine and AMP deaminases family.</text>
</comment>
<evidence type="ECO:0000256" key="1">
    <source>
        <dbReference type="ARBA" id="ARBA00001947"/>
    </source>
</evidence>
<dbReference type="GeneID" id="89523107"/>
<dbReference type="AlphaFoldDB" id="A0A856HX05"/>
<dbReference type="GO" id="GO:0046872">
    <property type="term" value="F:metal ion binding"/>
    <property type="evidence" value="ECO:0007669"/>
    <property type="project" value="UniProtKB-KW"/>
</dbReference>
<dbReference type="Proteomes" id="UP000298642">
    <property type="component" value="Chromosome"/>
</dbReference>
<dbReference type="Pfam" id="PF00962">
    <property type="entry name" value="A_deaminase"/>
    <property type="match status" value="1"/>
</dbReference>
<evidence type="ECO:0000313" key="7">
    <source>
        <dbReference type="EMBL" id="QCI58293.2"/>
    </source>
</evidence>
<keyword evidence="8" id="KW-1185">Reference proteome</keyword>
<accession>A0A856HX05</accession>
<reference evidence="8" key="1">
    <citation type="submission" date="2018-12" db="EMBL/GenBank/DDBJ databases">
        <title>Dusodibacter welbiota gen. nov., sp. nov., isolated from human faeces and emended description of the Oscillibacter genus.</title>
        <authorList>
            <person name="Le Roy T."/>
            <person name="Van der Smissen P."/>
            <person name="Delzenne N."/>
            <person name="Muccioli G."/>
            <person name="Collet J.F."/>
            <person name="Cani P.D."/>
        </authorList>
    </citation>
    <scope>NUCLEOTIDE SEQUENCE [LARGE SCALE GENOMIC DNA]</scope>
    <source>
        <strain evidence="8">J115</strain>
    </source>
</reference>
<dbReference type="EMBL" id="CP034413">
    <property type="protein sequence ID" value="QCI58293.2"/>
    <property type="molecule type" value="Genomic_DNA"/>
</dbReference>
<evidence type="ECO:0000259" key="6">
    <source>
        <dbReference type="Pfam" id="PF00962"/>
    </source>
</evidence>
<keyword evidence="3" id="KW-0479">Metal-binding</keyword>
<dbReference type="PANTHER" id="PTHR43114:SF6">
    <property type="entry name" value="ADENINE DEAMINASE"/>
    <property type="match status" value="1"/>
</dbReference>
<evidence type="ECO:0000256" key="3">
    <source>
        <dbReference type="ARBA" id="ARBA00022723"/>
    </source>
</evidence>
<name>A0A856HX05_9FIRM</name>
<protein>
    <submittedName>
        <fullName evidence="7">Adenosine deaminase</fullName>
    </submittedName>
</protein>
<dbReference type="SUPFAM" id="SSF51556">
    <property type="entry name" value="Metallo-dependent hydrolases"/>
    <property type="match status" value="1"/>
</dbReference>
<comment type="cofactor">
    <cofactor evidence="1">
        <name>Zn(2+)</name>
        <dbReference type="ChEBI" id="CHEBI:29105"/>
    </cofactor>
</comment>
<dbReference type="KEGG" id="obj:EIO64_02825"/>
<dbReference type="RefSeq" id="WP_158629679.1">
    <property type="nucleotide sequence ID" value="NZ_CP034413.3"/>
</dbReference>
<evidence type="ECO:0000256" key="2">
    <source>
        <dbReference type="ARBA" id="ARBA00006676"/>
    </source>
</evidence>
<dbReference type="InterPro" id="IPR006330">
    <property type="entry name" value="Ado/ade_deaminase"/>
</dbReference>
<keyword evidence="4" id="KW-0378">Hydrolase</keyword>
<dbReference type="InterPro" id="IPR032466">
    <property type="entry name" value="Metal_Hydrolase"/>
</dbReference>
<dbReference type="Gene3D" id="3.20.20.140">
    <property type="entry name" value="Metal-dependent hydrolases"/>
    <property type="match status" value="1"/>
</dbReference>
<evidence type="ECO:0000313" key="8">
    <source>
        <dbReference type="Proteomes" id="UP000298642"/>
    </source>
</evidence>
<dbReference type="GO" id="GO:0019239">
    <property type="term" value="F:deaminase activity"/>
    <property type="evidence" value="ECO:0007669"/>
    <property type="project" value="InterPro"/>
</dbReference>